<proteinExistence type="predicted"/>
<dbReference type="AlphaFoldDB" id="A0AAX2J657"/>
<evidence type="ECO:0000256" key="12">
    <source>
        <dbReference type="ARBA" id="ARBA00023157"/>
    </source>
</evidence>
<keyword evidence="9" id="KW-1133">Transmembrane helix</keyword>
<dbReference type="PANTHER" id="PTHR46025">
    <property type="entry name" value="XYLOSYLTRANSFERASE OXT"/>
    <property type="match status" value="1"/>
</dbReference>
<evidence type="ECO:0000256" key="4">
    <source>
        <dbReference type="ARBA" id="ARBA00022679"/>
    </source>
</evidence>
<dbReference type="GeneID" id="93263306"/>
<dbReference type="RefSeq" id="WP_003787566.1">
    <property type="nucleotide sequence ID" value="NZ_CP091518.1"/>
</dbReference>
<evidence type="ECO:0000256" key="5">
    <source>
        <dbReference type="ARBA" id="ARBA00022692"/>
    </source>
</evidence>
<gene>
    <name evidence="15" type="ORF">NCTC10529_02047</name>
</gene>
<keyword evidence="8" id="KW-0735">Signal-anchor</keyword>
<protein>
    <recommendedName>
        <fullName evidence="14">Peptide O-xylosyltransferase</fullName>
    </recommendedName>
</protein>
<keyword evidence="12" id="KW-1015">Disulfide bond</keyword>
<keyword evidence="6" id="KW-0479">Metal-binding</keyword>
<evidence type="ECO:0000256" key="13">
    <source>
        <dbReference type="ARBA" id="ARBA00023180"/>
    </source>
</evidence>
<keyword evidence="10" id="KW-0333">Golgi apparatus</keyword>
<keyword evidence="13" id="KW-0325">Glycoprotein</keyword>
<dbReference type="GO" id="GO:0046872">
    <property type="term" value="F:metal ion binding"/>
    <property type="evidence" value="ECO:0007669"/>
    <property type="project" value="UniProtKB-KW"/>
</dbReference>
<evidence type="ECO:0000256" key="3">
    <source>
        <dbReference type="ARBA" id="ARBA00022676"/>
    </source>
</evidence>
<keyword evidence="5" id="KW-0812">Transmembrane</keyword>
<dbReference type="Proteomes" id="UP000248598">
    <property type="component" value="Chromosome 1"/>
</dbReference>
<dbReference type="PANTHER" id="PTHR46025:SF3">
    <property type="entry name" value="XYLOSYLTRANSFERASE OXT"/>
    <property type="match status" value="1"/>
</dbReference>
<dbReference type="GO" id="GO:0050650">
    <property type="term" value="P:chondroitin sulfate proteoglycan biosynthetic process"/>
    <property type="evidence" value="ECO:0007669"/>
    <property type="project" value="TreeGrafter"/>
</dbReference>
<dbReference type="EMBL" id="LS483426">
    <property type="protein sequence ID" value="SQH25833.1"/>
    <property type="molecule type" value="Genomic_DNA"/>
</dbReference>
<evidence type="ECO:0000256" key="1">
    <source>
        <dbReference type="ARBA" id="ARBA00004323"/>
    </source>
</evidence>
<dbReference type="GO" id="GO:0016020">
    <property type="term" value="C:membrane"/>
    <property type="evidence" value="ECO:0007669"/>
    <property type="project" value="InterPro"/>
</dbReference>
<keyword evidence="4" id="KW-0808">Transferase</keyword>
<evidence type="ECO:0000256" key="9">
    <source>
        <dbReference type="ARBA" id="ARBA00022989"/>
    </source>
</evidence>
<comment type="subcellular location">
    <subcellularLocation>
        <location evidence="2">Endoplasmic reticulum membrane</location>
        <topology evidence="2">Single-pass type II membrane protein</topology>
    </subcellularLocation>
    <subcellularLocation>
        <location evidence="1">Golgi apparatus membrane</location>
        <topology evidence="1">Single-pass type II membrane protein</topology>
    </subcellularLocation>
</comment>
<sequence>MSTAYLMLAHRPPYHLATLAAQQPQARFYLHYDVKSPLADLYFLRGLPNVKILNNRINIHWGGFSMIEATLVLMQAALADSRNQYFHLISGDCLPLQSPEHMTNIMQQTGAGCLFLTCHVELRLRYRVRFNVPHADSNWQRSLAGKLLTKVAQIADKILPSSIVPYSGSQWFSADRVALQLLFNESLGDRVSQFERKLCPDEHFFQHIAQQHQSSLHWVNQNHRYIQFAGHANHPDFLTLAQVQAACRQDFWFARKVRPEIAVAFWADKIAC</sequence>
<evidence type="ECO:0000256" key="7">
    <source>
        <dbReference type="ARBA" id="ARBA00022824"/>
    </source>
</evidence>
<dbReference type="GO" id="GO:0030158">
    <property type="term" value="F:protein xylosyltransferase activity"/>
    <property type="evidence" value="ECO:0007669"/>
    <property type="project" value="InterPro"/>
</dbReference>
<evidence type="ECO:0000256" key="2">
    <source>
        <dbReference type="ARBA" id="ARBA00004648"/>
    </source>
</evidence>
<evidence type="ECO:0000256" key="14">
    <source>
        <dbReference type="ARBA" id="ARBA00042865"/>
    </source>
</evidence>
<name>A0AAX2J657_KINKI</name>
<reference evidence="15 16" key="1">
    <citation type="submission" date="2018-06" db="EMBL/GenBank/DDBJ databases">
        <authorList>
            <consortium name="Pathogen Informatics"/>
            <person name="Doyle S."/>
        </authorList>
    </citation>
    <scope>NUCLEOTIDE SEQUENCE [LARGE SCALE GENOMIC DNA]</scope>
    <source>
        <strain evidence="15 16">NCTC10529</strain>
    </source>
</reference>
<keyword evidence="7" id="KW-0256">Endoplasmic reticulum</keyword>
<dbReference type="Pfam" id="PF02485">
    <property type="entry name" value="Branch"/>
    <property type="match status" value="1"/>
</dbReference>
<keyword evidence="11" id="KW-0472">Membrane</keyword>
<keyword evidence="3" id="KW-0328">Glycosyltransferase</keyword>
<dbReference type="InterPro" id="IPR003406">
    <property type="entry name" value="Glyco_trans_14"/>
</dbReference>
<dbReference type="InterPro" id="IPR043538">
    <property type="entry name" value="XYLT"/>
</dbReference>
<accession>A0AAX2J657</accession>
<evidence type="ECO:0000256" key="11">
    <source>
        <dbReference type="ARBA" id="ARBA00023136"/>
    </source>
</evidence>
<organism evidence="15 16">
    <name type="scientific">Kingella kingae</name>
    <dbReference type="NCBI Taxonomy" id="504"/>
    <lineage>
        <taxon>Bacteria</taxon>
        <taxon>Pseudomonadati</taxon>
        <taxon>Pseudomonadota</taxon>
        <taxon>Betaproteobacteria</taxon>
        <taxon>Neisseriales</taxon>
        <taxon>Neisseriaceae</taxon>
        <taxon>Kingella</taxon>
    </lineage>
</organism>
<evidence type="ECO:0000256" key="6">
    <source>
        <dbReference type="ARBA" id="ARBA00022723"/>
    </source>
</evidence>
<evidence type="ECO:0000313" key="15">
    <source>
        <dbReference type="EMBL" id="SQH25833.1"/>
    </source>
</evidence>
<evidence type="ECO:0000313" key="16">
    <source>
        <dbReference type="Proteomes" id="UP000248598"/>
    </source>
</evidence>
<evidence type="ECO:0000256" key="10">
    <source>
        <dbReference type="ARBA" id="ARBA00023034"/>
    </source>
</evidence>
<dbReference type="GO" id="GO:0015012">
    <property type="term" value="P:heparan sulfate proteoglycan biosynthetic process"/>
    <property type="evidence" value="ECO:0007669"/>
    <property type="project" value="TreeGrafter"/>
</dbReference>
<evidence type="ECO:0000256" key="8">
    <source>
        <dbReference type="ARBA" id="ARBA00022968"/>
    </source>
</evidence>